<name>A0A0E9VUN0_ANGAN</name>
<reference evidence="1" key="1">
    <citation type="submission" date="2014-11" db="EMBL/GenBank/DDBJ databases">
        <authorList>
            <person name="Amaro Gonzalez C."/>
        </authorList>
    </citation>
    <scope>NUCLEOTIDE SEQUENCE</scope>
</reference>
<proteinExistence type="predicted"/>
<protein>
    <submittedName>
        <fullName evidence="1">Uncharacterized protein</fullName>
    </submittedName>
</protein>
<sequence>MSTHSAALLYR</sequence>
<evidence type="ECO:0000313" key="1">
    <source>
        <dbReference type="EMBL" id="JAH81747.1"/>
    </source>
</evidence>
<organism evidence="1">
    <name type="scientific">Anguilla anguilla</name>
    <name type="common">European freshwater eel</name>
    <name type="synonym">Muraena anguilla</name>
    <dbReference type="NCBI Taxonomy" id="7936"/>
    <lineage>
        <taxon>Eukaryota</taxon>
        <taxon>Metazoa</taxon>
        <taxon>Chordata</taxon>
        <taxon>Craniata</taxon>
        <taxon>Vertebrata</taxon>
        <taxon>Euteleostomi</taxon>
        <taxon>Actinopterygii</taxon>
        <taxon>Neopterygii</taxon>
        <taxon>Teleostei</taxon>
        <taxon>Anguilliformes</taxon>
        <taxon>Anguillidae</taxon>
        <taxon>Anguilla</taxon>
    </lineage>
</organism>
<accession>A0A0E9VUN0</accession>
<dbReference type="EMBL" id="GBXM01026830">
    <property type="protein sequence ID" value="JAH81747.1"/>
    <property type="molecule type" value="Transcribed_RNA"/>
</dbReference>
<reference evidence="1" key="2">
    <citation type="journal article" date="2015" name="Fish Shellfish Immunol.">
        <title>Early steps in the European eel (Anguilla anguilla)-Vibrio vulnificus interaction in the gills: Role of the RtxA13 toxin.</title>
        <authorList>
            <person name="Callol A."/>
            <person name="Pajuelo D."/>
            <person name="Ebbesson L."/>
            <person name="Teles M."/>
            <person name="MacKenzie S."/>
            <person name="Amaro C."/>
        </authorList>
    </citation>
    <scope>NUCLEOTIDE SEQUENCE</scope>
</reference>